<comment type="similarity">
    <text evidence="1">Belongs to the arylamine N-acetyltransferase family.</text>
</comment>
<sequence length="321" mass="36418">MSKTSPSQRPSYSTEQISNYFSHISLPKTLQELSHTSSLHQNPKDAFNFLTQLQRHQLATAPFENLQLHYSSHHTISLNPDHLYAKIVEKDNRGGYCMENNCFFGTILRSLGFTLHSAGARVAVAASGTPAEGFFGWSHMVNIVTLADGKKYMLDVGFGGNGPVQPMLLDAEHSHTQNIPPAEVRLIYDNIPENTDPNQKLWIFQHRNDPQSPWLPMYCFTELEFLPQDYEIMNFQTSQSRNSWFTYRIAVVKMNLEEGEVVGTLMLVGADVKRRKRGETEHVMTCANETERVEALKEWFGIRLGEDEKAGIRGMVTELHG</sequence>
<dbReference type="SUPFAM" id="SSF54001">
    <property type="entry name" value="Cysteine proteinases"/>
    <property type="match status" value="1"/>
</dbReference>
<evidence type="ECO:0000313" key="2">
    <source>
        <dbReference type="EMBL" id="KAK3168540.1"/>
    </source>
</evidence>
<gene>
    <name evidence="2" type="ORF">OEA41_004988</name>
</gene>
<dbReference type="GO" id="GO:0016407">
    <property type="term" value="F:acetyltransferase activity"/>
    <property type="evidence" value="ECO:0007669"/>
    <property type="project" value="InterPro"/>
</dbReference>
<organism evidence="2 3">
    <name type="scientific">Lepraria neglecta</name>
    <dbReference type="NCBI Taxonomy" id="209136"/>
    <lineage>
        <taxon>Eukaryota</taxon>
        <taxon>Fungi</taxon>
        <taxon>Dikarya</taxon>
        <taxon>Ascomycota</taxon>
        <taxon>Pezizomycotina</taxon>
        <taxon>Lecanoromycetes</taxon>
        <taxon>OSLEUM clade</taxon>
        <taxon>Lecanoromycetidae</taxon>
        <taxon>Lecanorales</taxon>
        <taxon>Lecanorineae</taxon>
        <taxon>Stereocaulaceae</taxon>
        <taxon>Lepraria</taxon>
    </lineage>
</organism>
<dbReference type="InterPro" id="IPR038765">
    <property type="entry name" value="Papain-like_cys_pep_sf"/>
</dbReference>
<dbReference type="AlphaFoldDB" id="A0AAD9YZN7"/>
<dbReference type="Proteomes" id="UP001276659">
    <property type="component" value="Unassembled WGS sequence"/>
</dbReference>
<evidence type="ECO:0008006" key="4">
    <source>
        <dbReference type="Google" id="ProtNLM"/>
    </source>
</evidence>
<dbReference type="PANTHER" id="PTHR11786:SF0">
    <property type="entry name" value="ARYLAMINE N-ACETYLTRANSFERASE 4-RELATED"/>
    <property type="match status" value="1"/>
</dbReference>
<accession>A0AAD9YZN7</accession>
<keyword evidence="3" id="KW-1185">Reference proteome</keyword>
<comment type="caution">
    <text evidence="2">The sequence shown here is derived from an EMBL/GenBank/DDBJ whole genome shotgun (WGS) entry which is preliminary data.</text>
</comment>
<evidence type="ECO:0000313" key="3">
    <source>
        <dbReference type="Proteomes" id="UP001276659"/>
    </source>
</evidence>
<name>A0AAD9YZN7_9LECA</name>
<dbReference type="Pfam" id="PF00797">
    <property type="entry name" value="Acetyltransf_2"/>
    <property type="match status" value="1"/>
</dbReference>
<dbReference type="InterPro" id="IPR053710">
    <property type="entry name" value="Arylamine_NAT_domain_sf"/>
</dbReference>
<dbReference type="PANTHER" id="PTHR11786">
    <property type="entry name" value="N-HYDROXYARYLAMINE O-ACETYLTRANSFERASE"/>
    <property type="match status" value="1"/>
</dbReference>
<dbReference type="EMBL" id="JASNWA010000010">
    <property type="protein sequence ID" value="KAK3168540.1"/>
    <property type="molecule type" value="Genomic_DNA"/>
</dbReference>
<dbReference type="InterPro" id="IPR001447">
    <property type="entry name" value="Arylamine_N-AcTrfase"/>
</dbReference>
<protein>
    <recommendedName>
        <fullName evidence="4">Arylamine N-acetyltransferase</fullName>
    </recommendedName>
</protein>
<dbReference type="Gene3D" id="3.30.2140.20">
    <property type="match status" value="1"/>
</dbReference>
<evidence type="ECO:0000256" key="1">
    <source>
        <dbReference type="ARBA" id="ARBA00006547"/>
    </source>
</evidence>
<proteinExistence type="inferred from homology"/>
<reference evidence="2" key="1">
    <citation type="submission" date="2022-11" db="EMBL/GenBank/DDBJ databases">
        <title>Chromosomal genome sequence assembly and mating type (MAT) locus characterization of the leprose asexual lichenized fungus Lepraria neglecta (Nyl.) Erichsen.</title>
        <authorList>
            <person name="Allen J.L."/>
            <person name="Pfeffer B."/>
        </authorList>
    </citation>
    <scope>NUCLEOTIDE SEQUENCE</scope>
    <source>
        <strain evidence="2">Allen 5258</strain>
    </source>
</reference>